<keyword evidence="1" id="KW-0547">Nucleotide-binding</keyword>
<gene>
    <name evidence="9" type="ORF">H8E80_05550</name>
</gene>
<evidence type="ECO:0000256" key="1">
    <source>
        <dbReference type="ARBA" id="ARBA00022741"/>
    </source>
</evidence>
<dbReference type="FunFam" id="3.40.50.300:FF:000006">
    <property type="entry name" value="DNA-binding transcriptional regulator NtrC"/>
    <property type="match status" value="1"/>
</dbReference>
<dbReference type="Pfam" id="PF01590">
    <property type="entry name" value="GAF"/>
    <property type="match status" value="1"/>
</dbReference>
<evidence type="ECO:0000256" key="7">
    <source>
        <dbReference type="SAM" id="Coils"/>
    </source>
</evidence>
<dbReference type="Pfam" id="PF02954">
    <property type="entry name" value="HTH_8"/>
    <property type="match status" value="1"/>
</dbReference>
<dbReference type="PROSITE" id="PS00688">
    <property type="entry name" value="SIGMA54_INTERACT_3"/>
    <property type="match status" value="1"/>
</dbReference>
<dbReference type="InterPro" id="IPR027417">
    <property type="entry name" value="P-loop_NTPase"/>
</dbReference>
<dbReference type="InterPro" id="IPR029016">
    <property type="entry name" value="GAF-like_dom_sf"/>
</dbReference>
<feature type="coiled-coil region" evidence="7">
    <location>
        <begin position="159"/>
        <end position="193"/>
    </location>
</feature>
<dbReference type="PROSITE" id="PS00675">
    <property type="entry name" value="SIGMA54_INTERACT_1"/>
    <property type="match status" value="1"/>
</dbReference>
<dbReference type="SUPFAM" id="SSF55781">
    <property type="entry name" value="GAF domain-like"/>
    <property type="match status" value="1"/>
</dbReference>
<proteinExistence type="predicted"/>
<dbReference type="InterPro" id="IPR002078">
    <property type="entry name" value="Sigma_54_int"/>
</dbReference>
<protein>
    <submittedName>
        <fullName evidence="9">Sigma 54-interacting transcriptional regulator</fullName>
    </submittedName>
</protein>
<dbReference type="Proteomes" id="UP000603545">
    <property type="component" value="Unassembled WGS sequence"/>
</dbReference>
<dbReference type="PROSITE" id="PS50045">
    <property type="entry name" value="SIGMA54_INTERACT_4"/>
    <property type="match status" value="1"/>
</dbReference>
<keyword evidence="3" id="KW-0805">Transcription regulation</keyword>
<dbReference type="InterPro" id="IPR009057">
    <property type="entry name" value="Homeodomain-like_sf"/>
</dbReference>
<name>A0A8J6N6U4_9BACT</name>
<evidence type="ECO:0000256" key="4">
    <source>
        <dbReference type="ARBA" id="ARBA00023125"/>
    </source>
</evidence>
<dbReference type="Pfam" id="PF25601">
    <property type="entry name" value="AAA_lid_14"/>
    <property type="match status" value="1"/>
</dbReference>
<dbReference type="InterPro" id="IPR058031">
    <property type="entry name" value="AAA_lid_NorR"/>
</dbReference>
<evidence type="ECO:0000256" key="6">
    <source>
        <dbReference type="ARBA" id="ARBA00023163"/>
    </source>
</evidence>
<evidence type="ECO:0000256" key="2">
    <source>
        <dbReference type="ARBA" id="ARBA00022840"/>
    </source>
</evidence>
<dbReference type="InterPro" id="IPR002197">
    <property type="entry name" value="HTH_Fis"/>
</dbReference>
<sequence length="507" mass="57617">MKRIEEVTLLYEISKALNRHLDLRKSLYDVLDILSSSMEMVRGTITILHPLQNEISIEVAHDLSKSTIKRVKYKLGEGITGRVIQTGRAVAIPKIGEEPLFLNRTASRKSRKDREFSFICVPVMKGSKVIGAISVDKPFDESYSLKQGKKLMSVVATMVARHVINLETIRLEKERLREENQRLRNELGNKYCITGIIGNSNKMREVFQMISQVSRSNATVLIRGESGTGKELVANSIHYNSLRAKRPCVKVNCAALPSDLIESELFGHEKGAFTGAIKQKLGKFELANKGTIFLDEIGSVGLDVQTKLLRVLQEKEFERVGGQRTIKTDVRIIAATNKNLEQGVEEETFRGDLYYRLNVFPIYLPPLRERKTDILLLADHFLERYTKENSKDIRRFSTPAIDMLMDYHWPGNVRELENCIERAVLLCEEGVIHSYHLPPTLQTGTESDTLPALSMDDAVENLERDMIIDSLKNSRGNITLAAKIVKTTVRKFAYKLKKCGIDYRLYR</sequence>
<accession>A0A8J6N6U4</accession>
<dbReference type="EMBL" id="JACNLL010000054">
    <property type="protein sequence ID" value="MBC8199495.1"/>
    <property type="molecule type" value="Genomic_DNA"/>
</dbReference>
<dbReference type="Gene3D" id="3.30.450.40">
    <property type="match status" value="1"/>
</dbReference>
<dbReference type="FunFam" id="1.10.8.60:FF:000014">
    <property type="entry name" value="DNA-binding transcriptional regulator NtrC"/>
    <property type="match status" value="1"/>
</dbReference>
<reference evidence="9 10" key="1">
    <citation type="submission" date="2020-08" db="EMBL/GenBank/DDBJ databases">
        <title>Bridging the membrane lipid divide: bacteria of the FCB group superphylum have the potential to synthesize archaeal ether lipids.</title>
        <authorList>
            <person name="Villanueva L."/>
            <person name="Von Meijenfeldt F.A.B."/>
            <person name="Westbye A.B."/>
            <person name="Yadav S."/>
            <person name="Hopmans E.C."/>
            <person name="Dutilh B.E."/>
            <person name="Sinninghe Damste J.S."/>
        </authorList>
    </citation>
    <scope>NUCLEOTIDE SEQUENCE [LARGE SCALE GENOMIC DNA]</scope>
    <source>
        <strain evidence="9">NIOZ-UU82</strain>
    </source>
</reference>
<dbReference type="GO" id="GO:0005524">
    <property type="term" value="F:ATP binding"/>
    <property type="evidence" value="ECO:0007669"/>
    <property type="project" value="UniProtKB-KW"/>
</dbReference>
<dbReference type="Pfam" id="PF00158">
    <property type="entry name" value="Sigma54_activat"/>
    <property type="match status" value="1"/>
</dbReference>
<keyword evidence="2" id="KW-0067">ATP-binding</keyword>
<dbReference type="SUPFAM" id="SSF46689">
    <property type="entry name" value="Homeodomain-like"/>
    <property type="match status" value="1"/>
</dbReference>
<dbReference type="PANTHER" id="PTHR32071:SF113">
    <property type="entry name" value="ALGINATE BIOSYNTHESIS TRANSCRIPTIONAL REGULATORY PROTEIN ALGB"/>
    <property type="match status" value="1"/>
</dbReference>
<evidence type="ECO:0000313" key="9">
    <source>
        <dbReference type="EMBL" id="MBC8199495.1"/>
    </source>
</evidence>
<dbReference type="InterPro" id="IPR003593">
    <property type="entry name" value="AAA+_ATPase"/>
</dbReference>
<dbReference type="InterPro" id="IPR025944">
    <property type="entry name" value="Sigma_54_int_dom_CS"/>
</dbReference>
<dbReference type="GO" id="GO:0006355">
    <property type="term" value="P:regulation of DNA-templated transcription"/>
    <property type="evidence" value="ECO:0007669"/>
    <property type="project" value="InterPro"/>
</dbReference>
<dbReference type="PANTHER" id="PTHR32071">
    <property type="entry name" value="TRANSCRIPTIONAL REGULATORY PROTEIN"/>
    <property type="match status" value="1"/>
</dbReference>
<organism evidence="9 10">
    <name type="scientific">Candidatus Desulfaltia bathyphila</name>
    <dbReference type="NCBI Taxonomy" id="2841697"/>
    <lineage>
        <taxon>Bacteria</taxon>
        <taxon>Pseudomonadati</taxon>
        <taxon>Thermodesulfobacteriota</taxon>
        <taxon>Desulfobacteria</taxon>
        <taxon>Desulfobacterales</taxon>
        <taxon>Desulfobacterales incertae sedis</taxon>
        <taxon>Candidatus Desulfaltia</taxon>
    </lineage>
</organism>
<dbReference type="InterPro" id="IPR025943">
    <property type="entry name" value="Sigma_54_int_dom_ATP-bd_2"/>
</dbReference>
<dbReference type="Gene3D" id="1.10.10.60">
    <property type="entry name" value="Homeodomain-like"/>
    <property type="match status" value="1"/>
</dbReference>
<evidence type="ECO:0000256" key="3">
    <source>
        <dbReference type="ARBA" id="ARBA00023015"/>
    </source>
</evidence>
<keyword evidence="7" id="KW-0175">Coiled coil</keyword>
<dbReference type="SUPFAM" id="SSF52540">
    <property type="entry name" value="P-loop containing nucleoside triphosphate hydrolases"/>
    <property type="match status" value="1"/>
</dbReference>
<dbReference type="PROSITE" id="PS00676">
    <property type="entry name" value="SIGMA54_INTERACT_2"/>
    <property type="match status" value="1"/>
</dbReference>
<dbReference type="CDD" id="cd00009">
    <property type="entry name" value="AAA"/>
    <property type="match status" value="1"/>
</dbReference>
<dbReference type="AlphaFoldDB" id="A0A8J6N6U4"/>
<dbReference type="InterPro" id="IPR003018">
    <property type="entry name" value="GAF"/>
</dbReference>
<comment type="caution">
    <text evidence="9">The sequence shown here is derived from an EMBL/GenBank/DDBJ whole genome shotgun (WGS) entry which is preliminary data.</text>
</comment>
<evidence type="ECO:0000256" key="5">
    <source>
        <dbReference type="ARBA" id="ARBA00023159"/>
    </source>
</evidence>
<dbReference type="SMART" id="SM00382">
    <property type="entry name" value="AAA"/>
    <property type="match status" value="1"/>
</dbReference>
<dbReference type="InterPro" id="IPR025662">
    <property type="entry name" value="Sigma_54_int_dom_ATP-bd_1"/>
</dbReference>
<keyword evidence="5" id="KW-0010">Activator</keyword>
<feature type="domain" description="Sigma-54 factor interaction" evidence="8">
    <location>
        <begin position="196"/>
        <end position="425"/>
    </location>
</feature>
<keyword evidence="4" id="KW-0238">DNA-binding</keyword>
<dbReference type="Gene3D" id="1.10.8.60">
    <property type="match status" value="1"/>
</dbReference>
<evidence type="ECO:0000259" key="8">
    <source>
        <dbReference type="PROSITE" id="PS50045"/>
    </source>
</evidence>
<evidence type="ECO:0000313" key="10">
    <source>
        <dbReference type="Proteomes" id="UP000603545"/>
    </source>
</evidence>
<dbReference type="Gene3D" id="3.40.50.300">
    <property type="entry name" value="P-loop containing nucleotide triphosphate hydrolases"/>
    <property type="match status" value="1"/>
</dbReference>
<dbReference type="SMART" id="SM00065">
    <property type="entry name" value="GAF"/>
    <property type="match status" value="1"/>
</dbReference>
<dbReference type="GO" id="GO:0043565">
    <property type="term" value="F:sequence-specific DNA binding"/>
    <property type="evidence" value="ECO:0007669"/>
    <property type="project" value="InterPro"/>
</dbReference>
<keyword evidence="6" id="KW-0804">Transcription</keyword>